<name>A0AAE0NX17_9PEZI</name>
<accession>A0AAE0NX17</accession>
<gene>
    <name evidence="1" type="ORF">B0H63DRAFT_388898</name>
</gene>
<keyword evidence="2" id="KW-1185">Reference proteome</keyword>
<proteinExistence type="predicted"/>
<feature type="non-terminal residue" evidence="1">
    <location>
        <position position="1"/>
    </location>
</feature>
<protein>
    <submittedName>
        <fullName evidence="1">Uncharacterized protein</fullName>
    </submittedName>
</protein>
<evidence type="ECO:0000313" key="2">
    <source>
        <dbReference type="Proteomes" id="UP001285441"/>
    </source>
</evidence>
<dbReference type="AlphaFoldDB" id="A0AAE0NX17"/>
<dbReference type="EMBL" id="JAULSW010000002">
    <property type="protein sequence ID" value="KAK3389246.1"/>
    <property type="molecule type" value="Genomic_DNA"/>
</dbReference>
<organism evidence="1 2">
    <name type="scientific">Podospora didyma</name>
    <dbReference type="NCBI Taxonomy" id="330526"/>
    <lineage>
        <taxon>Eukaryota</taxon>
        <taxon>Fungi</taxon>
        <taxon>Dikarya</taxon>
        <taxon>Ascomycota</taxon>
        <taxon>Pezizomycotina</taxon>
        <taxon>Sordariomycetes</taxon>
        <taxon>Sordariomycetidae</taxon>
        <taxon>Sordariales</taxon>
        <taxon>Podosporaceae</taxon>
        <taxon>Podospora</taxon>
    </lineage>
</organism>
<reference evidence="1" key="1">
    <citation type="journal article" date="2023" name="Mol. Phylogenet. Evol.">
        <title>Genome-scale phylogeny and comparative genomics of the fungal order Sordariales.</title>
        <authorList>
            <person name="Hensen N."/>
            <person name="Bonometti L."/>
            <person name="Westerberg I."/>
            <person name="Brannstrom I.O."/>
            <person name="Guillou S."/>
            <person name="Cros-Aarteil S."/>
            <person name="Calhoun S."/>
            <person name="Haridas S."/>
            <person name="Kuo A."/>
            <person name="Mondo S."/>
            <person name="Pangilinan J."/>
            <person name="Riley R."/>
            <person name="LaButti K."/>
            <person name="Andreopoulos B."/>
            <person name="Lipzen A."/>
            <person name="Chen C."/>
            <person name="Yan M."/>
            <person name="Daum C."/>
            <person name="Ng V."/>
            <person name="Clum A."/>
            <person name="Steindorff A."/>
            <person name="Ohm R.A."/>
            <person name="Martin F."/>
            <person name="Silar P."/>
            <person name="Natvig D.O."/>
            <person name="Lalanne C."/>
            <person name="Gautier V."/>
            <person name="Ament-Velasquez S.L."/>
            <person name="Kruys A."/>
            <person name="Hutchinson M.I."/>
            <person name="Powell A.J."/>
            <person name="Barry K."/>
            <person name="Miller A.N."/>
            <person name="Grigoriev I.V."/>
            <person name="Debuchy R."/>
            <person name="Gladieux P."/>
            <person name="Hiltunen Thoren M."/>
            <person name="Johannesson H."/>
        </authorList>
    </citation>
    <scope>NUCLEOTIDE SEQUENCE</scope>
    <source>
        <strain evidence="1">CBS 232.78</strain>
    </source>
</reference>
<evidence type="ECO:0000313" key="1">
    <source>
        <dbReference type="EMBL" id="KAK3389246.1"/>
    </source>
</evidence>
<comment type="caution">
    <text evidence="1">The sequence shown here is derived from an EMBL/GenBank/DDBJ whole genome shotgun (WGS) entry which is preliminary data.</text>
</comment>
<reference evidence="1" key="2">
    <citation type="submission" date="2023-06" db="EMBL/GenBank/DDBJ databases">
        <authorList>
            <consortium name="Lawrence Berkeley National Laboratory"/>
            <person name="Haridas S."/>
            <person name="Hensen N."/>
            <person name="Bonometti L."/>
            <person name="Westerberg I."/>
            <person name="Brannstrom I.O."/>
            <person name="Guillou S."/>
            <person name="Cros-Aarteil S."/>
            <person name="Calhoun S."/>
            <person name="Kuo A."/>
            <person name="Mondo S."/>
            <person name="Pangilinan J."/>
            <person name="Riley R."/>
            <person name="LaButti K."/>
            <person name="Andreopoulos B."/>
            <person name="Lipzen A."/>
            <person name="Chen C."/>
            <person name="Yanf M."/>
            <person name="Daum C."/>
            <person name="Ng V."/>
            <person name="Clum A."/>
            <person name="Steindorff A."/>
            <person name="Ohm R."/>
            <person name="Martin F."/>
            <person name="Silar P."/>
            <person name="Natvig D."/>
            <person name="Lalanne C."/>
            <person name="Gautier V."/>
            <person name="Ament-velasquez S.L."/>
            <person name="Kruys A."/>
            <person name="Hutchinson M.I."/>
            <person name="Powell A.J."/>
            <person name="Barry K."/>
            <person name="Miller A.N."/>
            <person name="Grigoriev I.V."/>
            <person name="Debuchy R."/>
            <person name="Gladieux P."/>
            <person name="Thoren M.H."/>
            <person name="Johannesson H."/>
        </authorList>
    </citation>
    <scope>NUCLEOTIDE SEQUENCE</scope>
    <source>
        <strain evidence="1">CBS 232.78</strain>
    </source>
</reference>
<sequence>FRKYSKSCRTFEADRDVAIYSLIQRMGQVLRIEVRYGIFRYFLGSLLLWRRTYENKTPVIPNKDRTVPSWSWMAYAGGIDFVLDAKARLMILPRIDLGFTKDGNALNV</sequence>
<dbReference type="Proteomes" id="UP001285441">
    <property type="component" value="Unassembled WGS sequence"/>
</dbReference>